<accession>A0A0K8NY54</accession>
<dbReference type="Proteomes" id="UP000037660">
    <property type="component" value="Unassembled WGS sequence"/>
</dbReference>
<evidence type="ECO:0000256" key="6">
    <source>
        <dbReference type="ARBA" id="ARBA00022989"/>
    </source>
</evidence>
<dbReference type="InterPro" id="IPR017850">
    <property type="entry name" value="Alkaline_phosphatase_core_sf"/>
</dbReference>
<evidence type="ECO:0000259" key="10">
    <source>
        <dbReference type="Pfam" id="PF08019"/>
    </source>
</evidence>
<feature type="domain" description="Sulfatase N-terminal" evidence="9">
    <location>
        <begin position="241"/>
        <end position="534"/>
    </location>
</feature>
<dbReference type="GO" id="GO:0009244">
    <property type="term" value="P:lipopolysaccharide core region biosynthetic process"/>
    <property type="evidence" value="ECO:0007669"/>
    <property type="project" value="TreeGrafter"/>
</dbReference>
<feature type="transmembrane region" description="Helical" evidence="8">
    <location>
        <begin position="85"/>
        <end position="106"/>
    </location>
</feature>
<evidence type="ECO:0000256" key="5">
    <source>
        <dbReference type="ARBA" id="ARBA00022692"/>
    </source>
</evidence>
<organism evidence="11 12">
    <name type="scientific">Piscinibacter sakaiensis</name>
    <name type="common">Ideonella sakaiensis</name>
    <dbReference type="NCBI Taxonomy" id="1547922"/>
    <lineage>
        <taxon>Bacteria</taxon>
        <taxon>Pseudomonadati</taxon>
        <taxon>Pseudomonadota</taxon>
        <taxon>Betaproteobacteria</taxon>
        <taxon>Burkholderiales</taxon>
        <taxon>Sphaerotilaceae</taxon>
        <taxon>Piscinibacter</taxon>
    </lineage>
</organism>
<dbReference type="Pfam" id="PF00884">
    <property type="entry name" value="Sulfatase"/>
    <property type="match status" value="1"/>
</dbReference>
<evidence type="ECO:0000256" key="2">
    <source>
        <dbReference type="ARBA" id="ARBA00022475"/>
    </source>
</evidence>
<dbReference type="STRING" id="1547922.ISF6_0805"/>
<dbReference type="PANTHER" id="PTHR30443:SF0">
    <property type="entry name" value="PHOSPHOETHANOLAMINE TRANSFERASE EPTA"/>
    <property type="match status" value="1"/>
</dbReference>
<evidence type="ECO:0000259" key="9">
    <source>
        <dbReference type="Pfam" id="PF00884"/>
    </source>
</evidence>
<dbReference type="PANTHER" id="PTHR30443">
    <property type="entry name" value="INNER MEMBRANE PROTEIN"/>
    <property type="match status" value="1"/>
</dbReference>
<dbReference type="AlphaFoldDB" id="A0A0K8NY54"/>
<feature type="transmembrane region" description="Helical" evidence="8">
    <location>
        <begin position="126"/>
        <end position="148"/>
    </location>
</feature>
<keyword evidence="4" id="KW-0808">Transferase</keyword>
<feature type="transmembrane region" description="Helical" evidence="8">
    <location>
        <begin position="160"/>
        <end position="181"/>
    </location>
</feature>
<dbReference type="NCBIfam" id="NF028537">
    <property type="entry name" value="P_eth_NH2_trans"/>
    <property type="match status" value="1"/>
</dbReference>
<sequence length="571" mass="62041">MPGRLDRRAGPRPAAGGLAPETLLLAVVAAIVLLLNQPFWQAALAGRAWGDAATWRFVASSAAVLLGLHAIPLLLLATRWSLKPLLALLLLASLVSQHMIQRYGVVLDPSMLRNTLRTDTREAADLMTPALLGQLALAAAAVFGLWRLRLRRDGWRRALLRRLGVLGALLALTLGALLAGFQDLSSTLRNDKTLRYRITPGNVVYSTGRVLADDWRTAHRRAEPPPAIQLVGAPAARPRLLVMVVGETARAMNFSLNGYARETNPRLARLPVINFPQTTSCGTSTEVSLPCMFSPEGRADYDEDRIRSGETLPQLFQRAGWRVVWLDNQSGCKGVCRGVDTRDLTRGTDPALCPGGVCFDGVLVQGLRQVLDEGERGAAPRDTLVLLHQMGNHGPAYFKRYPPEGAVFGPACRSTELRDCTREQIVAAYDNAIRYTDQVLAEVVGTLQQRQDRYDVAMMYASDHGESLGERGLYLHGMPEAIAPREQHAVPMLWWFGGDGARGWGGLDAACLRRRAAQPAHHDDLYHSMLGLAGLRTARYVGARDLVSPCRPAPAGAGGLPVDAAALGPQR</sequence>
<dbReference type="InterPro" id="IPR058130">
    <property type="entry name" value="PEA_transf_C"/>
</dbReference>
<comment type="caution">
    <text evidence="11">The sequence shown here is derived from an EMBL/GenBank/DDBJ whole genome shotgun (WGS) entry which is preliminary data.</text>
</comment>
<dbReference type="InterPro" id="IPR040423">
    <property type="entry name" value="PEA_transferase"/>
</dbReference>
<dbReference type="GO" id="GO:0016776">
    <property type="term" value="F:phosphotransferase activity, phosphate group as acceptor"/>
    <property type="evidence" value="ECO:0007669"/>
    <property type="project" value="TreeGrafter"/>
</dbReference>
<dbReference type="SUPFAM" id="SSF53649">
    <property type="entry name" value="Alkaline phosphatase-like"/>
    <property type="match status" value="1"/>
</dbReference>
<dbReference type="Gene3D" id="3.40.720.10">
    <property type="entry name" value="Alkaline Phosphatase, subunit A"/>
    <property type="match status" value="1"/>
</dbReference>
<keyword evidence="12" id="KW-1185">Reference proteome</keyword>
<evidence type="ECO:0000256" key="4">
    <source>
        <dbReference type="ARBA" id="ARBA00022679"/>
    </source>
</evidence>
<dbReference type="InterPro" id="IPR012549">
    <property type="entry name" value="EptA-like_N"/>
</dbReference>
<dbReference type="Pfam" id="PF08019">
    <property type="entry name" value="EptA_B_N"/>
    <property type="match status" value="1"/>
</dbReference>
<keyword evidence="7 8" id="KW-0472">Membrane</keyword>
<keyword evidence="3" id="KW-0997">Cell inner membrane</keyword>
<reference evidence="11 12" key="2">
    <citation type="journal article" date="2016" name="Science">
        <title>A bacterium that degrades and assimilates poly(ethylene terephthalate).</title>
        <authorList>
            <person name="Yoshida S."/>
            <person name="Hiraga K."/>
            <person name="Takehana T."/>
            <person name="Taniguchi I."/>
            <person name="Yamaji H."/>
            <person name="Maeda Y."/>
            <person name="Toyohara K."/>
            <person name="Miyamoto K."/>
            <person name="Kimura Y."/>
            <person name="Oda K."/>
        </authorList>
    </citation>
    <scope>NUCLEOTIDE SEQUENCE [LARGE SCALE GENOMIC DNA]</scope>
    <source>
        <strain evidence="12">NBRC 110686 / TISTR 2288 / 201-F6</strain>
    </source>
</reference>
<feature type="transmembrane region" description="Helical" evidence="8">
    <location>
        <begin position="55"/>
        <end position="78"/>
    </location>
</feature>
<dbReference type="InterPro" id="IPR000917">
    <property type="entry name" value="Sulfatase_N"/>
</dbReference>
<evidence type="ECO:0000313" key="12">
    <source>
        <dbReference type="Proteomes" id="UP000037660"/>
    </source>
</evidence>
<name>A0A0K8NY54_PISS1</name>
<dbReference type="EMBL" id="BBYR01000017">
    <property type="protein sequence ID" value="GAP35214.1"/>
    <property type="molecule type" value="Genomic_DNA"/>
</dbReference>
<keyword evidence="5 8" id="KW-0812">Transmembrane</keyword>
<gene>
    <name evidence="11" type="ORF">ISF6_0805</name>
</gene>
<dbReference type="CDD" id="cd16017">
    <property type="entry name" value="LptA"/>
    <property type="match status" value="1"/>
</dbReference>
<keyword evidence="6 8" id="KW-1133">Transmembrane helix</keyword>
<comment type="subcellular location">
    <subcellularLocation>
        <location evidence="1">Cell inner membrane</location>
        <topology evidence="1">Multi-pass membrane protein</topology>
    </subcellularLocation>
</comment>
<protein>
    <submittedName>
        <fullName evidence="11">Inner membrane protein</fullName>
    </submittedName>
</protein>
<evidence type="ECO:0000256" key="3">
    <source>
        <dbReference type="ARBA" id="ARBA00022519"/>
    </source>
</evidence>
<evidence type="ECO:0000256" key="1">
    <source>
        <dbReference type="ARBA" id="ARBA00004429"/>
    </source>
</evidence>
<evidence type="ECO:0000256" key="8">
    <source>
        <dbReference type="SAM" id="Phobius"/>
    </source>
</evidence>
<dbReference type="GO" id="GO:0005886">
    <property type="term" value="C:plasma membrane"/>
    <property type="evidence" value="ECO:0007669"/>
    <property type="project" value="UniProtKB-SubCell"/>
</dbReference>
<reference evidence="12" key="1">
    <citation type="submission" date="2015-07" db="EMBL/GenBank/DDBJ databases">
        <title>Discovery of a poly(ethylene terephthalate assimilation.</title>
        <authorList>
            <person name="Yoshida S."/>
            <person name="Hiraga K."/>
            <person name="Takehana T."/>
            <person name="Taniguchi I."/>
            <person name="Yamaji H."/>
            <person name="Maeda Y."/>
            <person name="Toyohara K."/>
            <person name="Miyamoto K."/>
            <person name="Kimura Y."/>
            <person name="Oda K."/>
        </authorList>
    </citation>
    <scope>NUCLEOTIDE SEQUENCE [LARGE SCALE GENOMIC DNA]</scope>
    <source>
        <strain evidence="12">NBRC 110686 / TISTR 2288 / 201-F6</strain>
    </source>
</reference>
<evidence type="ECO:0000313" key="11">
    <source>
        <dbReference type="EMBL" id="GAP35214.1"/>
    </source>
</evidence>
<feature type="transmembrane region" description="Helical" evidence="8">
    <location>
        <begin position="12"/>
        <end position="35"/>
    </location>
</feature>
<keyword evidence="2" id="KW-1003">Cell membrane</keyword>
<feature type="domain" description="Phosphoethanolamine transferase N-terminal" evidence="10">
    <location>
        <begin position="68"/>
        <end position="213"/>
    </location>
</feature>
<evidence type="ECO:0000256" key="7">
    <source>
        <dbReference type="ARBA" id="ARBA00023136"/>
    </source>
</evidence>
<proteinExistence type="predicted"/>